<reference evidence="3" key="1">
    <citation type="submission" date="2025-08" db="UniProtKB">
        <authorList>
            <consortium name="RefSeq"/>
        </authorList>
    </citation>
    <scope>IDENTIFICATION</scope>
    <source>
        <strain evidence="3">11010-0011.00</strain>
        <tissue evidence="3">Whole body</tissue>
    </source>
</reference>
<feature type="domain" description="W2" evidence="1">
    <location>
        <begin position="245"/>
        <end position="416"/>
    </location>
</feature>
<gene>
    <name evidence="3" type="primary">LOC115629226</name>
</gene>
<evidence type="ECO:0000259" key="1">
    <source>
        <dbReference type="PROSITE" id="PS51363"/>
    </source>
</evidence>
<dbReference type="OrthoDB" id="1727522at2759"/>
<dbReference type="InterPro" id="IPR016024">
    <property type="entry name" value="ARM-type_fold"/>
</dbReference>
<dbReference type="PANTHER" id="PTHR14208">
    <property type="entry name" value="BASIC LEUCINE ZIPPER AND W2 DOMAIN-CONTAINING PROTEIN"/>
    <property type="match status" value="1"/>
</dbReference>
<dbReference type="Pfam" id="PF02020">
    <property type="entry name" value="W2"/>
    <property type="match status" value="1"/>
</dbReference>
<accession>A0A6J2U1Z4</accession>
<dbReference type="SMART" id="SM00515">
    <property type="entry name" value="eIF5C"/>
    <property type="match status" value="1"/>
</dbReference>
<protein>
    <submittedName>
        <fullName evidence="3">Protein krasavietz-like</fullName>
    </submittedName>
</protein>
<sequence>MNTSVAPKQAPLGFHLKARSGEKARKISLTFRDELVPALEKAKGKLEATWKVLDIIVAKPEYRRLAEPLLDVLYTGGLLAGEDRKTKIDCPSSGATYCVLKARESLNALRVYEQLFLRLMRRHKQVESAFTSHAARLLAELKTFDPQARRQLARIFTLFIINGTLNARVLLALGQQHYIDEGLTLEFLLEVFATLKREKGAAFLVQTVKRAGLENRILSFMPPPMRSDLHFHQVYQERDLSEIIKLHQVRTGQELGRQLRLRLLDDFNEQVPHFDVVRGVRKFQAENNMSDSEIIGIVLSTIFSQGELPVRDHPLTEQDIRHVQPYNALLNALCNTERTQIVLLLRLQEYCYENPSFLKSFEKLVQQFFKSGVLNRDAIMRWYQTDHLDKGKVTFLGQMHRFIQTLKADANDSNKLRRGLMRPKVYSDVAPNNRK</sequence>
<keyword evidence="2" id="KW-1185">Reference proteome</keyword>
<dbReference type="SUPFAM" id="SSF48371">
    <property type="entry name" value="ARM repeat"/>
    <property type="match status" value="1"/>
</dbReference>
<evidence type="ECO:0000313" key="3">
    <source>
        <dbReference type="RefSeq" id="XP_030381498.1"/>
    </source>
</evidence>
<evidence type="ECO:0000313" key="2">
    <source>
        <dbReference type="Proteomes" id="UP000504634"/>
    </source>
</evidence>
<dbReference type="PANTHER" id="PTHR14208:SF2">
    <property type="entry name" value="PROTEIN KRASAVIETZ"/>
    <property type="match status" value="1"/>
</dbReference>
<dbReference type="GeneID" id="115629226"/>
<dbReference type="RefSeq" id="XP_030381498.1">
    <property type="nucleotide sequence ID" value="XM_030525638.1"/>
</dbReference>
<dbReference type="InterPro" id="IPR057397">
    <property type="entry name" value="HEAT_5MP1_2"/>
</dbReference>
<proteinExistence type="predicted"/>
<dbReference type="Pfam" id="PF25504">
    <property type="entry name" value="HEAT_5MP1_2"/>
    <property type="match status" value="1"/>
</dbReference>
<dbReference type="InterPro" id="IPR051245">
    <property type="entry name" value="eIF5-mimic_regulator"/>
</dbReference>
<dbReference type="Proteomes" id="UP000504634">
    <property type="component" value="Unplaced"/>
</dbReference>
<dbReference type="AlphaFoldDB" id="A0A6J2U1Z4"/>
<dbReference type="GO" id="GO:0005737">
    <property type="term" value="C:cytoplasm"/>
    <property type="evidence" value="ECO:0007669"/>
    <property type="project" value="TreeGrafter"/>
</dbReference>
<dbReference type="InterPro" id="IPR003307">
    <property type="entry name" value="W2_domain"/>
</dbReference>
<organism evidence="2 3">
    <name type="scientific">Drosophila lebanonensis</name>
    <name type="common">Fruit fly</name>
    <name type="synonym">Scaptodrosophila lebanonensis</name>
    <dbReference type="NCBI Taxonomy" id="7225"/>
    <lineage>
        <taxon>Eukaryota</taxon>
        <taxon>Metazoa</taxon>
        <taxon>Ecdysozoa</taxon>
        <taxon>Arthropoda</taxon>
        <taxon>Hexapoda</taxon>
        <taxon>Insecta</taxon>
        <taxon>Pterygota</taxon>
        <taxon>Neoptera</taxon>
        <taxon>Endopterygota</taxon>
        <taxon>Diptera</taxon>
        <taxon>Brachycera</taxon>
        <taxon>Muscomorpha</taxon>
        <taxon>Ephydroidea</taxon>
        <taxon>Drosophilidae</taxon>
        <taxon>Scaptodrosophila</taxon>
    </lineage>
</organism>
<dbReference type="PROSITE" id="PS51363">
    <property type="entry name" value="W2"/>
    <property type="match status" value="1"/>
</dbReference>
<name>A0A6J2U1Z4_DROLE</name>
<dbReference type="Gene3D" id="1.25.40.180">
    <property type="match status" value="2"/>
</dbReference>
<dbReference type="GO" id="GO:0016020">
    <property type="term" value="C:membrane"/>
    <property type="evidence" value="ECO:0007669"/>
    <property type="project" value="TreeGrafter"/>
</dbReference>